<dbReference type="AlphaFoldDB" id="A0A9P9WWS9"/>
<dbReference type="PANTHER" id="PTHR21250">
    <property type="entry name" value="PRE-RRNA-PROCESSING PROTEIN TSR2 HOMOLOG"/>
    <property type="match status" value="1"/>
</dbReference>
<evidence type="ECO:0000256" key="2">
    <source>
        <dbReference type="ARBA" id="ARBA00022552"/>
    </source>
</evidence>
<gene>
    <name evidence="4" type="ORF">JX265_000964</name>
</gene>
<evidence type="ECO:0000313" key="4">
    <source>
        <dbReference type="EMBL" id="KAI1880724.1"/>
    </source>
</evidence>
<name>A0A9P9WWS9_9PEZI</name>
<comment type="caution">
    <text evidence="4">The sequence shown here is derived from an EMBL/GenBank/DDBJ whole genome shotgun (WGS) entry which is preliminary data.</text>
</comment>
<proteinExistence type="inferred from homology"/>
<sequence length="210" mass="23695">MASQAEPSPETRQENFEQSVALSLHLWPALTLAVQNNWSDNSGEDVRDWFAGAVVELFPSFVDLAKFSAHLAQNKGAKRPAELDEPYLEDVESRLLQIMADEFNVDVDDDSSFEVAEQIVKLRASCMKGQFEDVDKLREKWASGKGKKVVMKQAPDQDQDTDWEDDDDDEEDDDDDVEMNEAPALVSAPKEKPQPEVDEDGFTTVSRKKR</sequence>
<dbReference type="InterPro" id="IPR019398">
    <property type="entry name" value="Pre-rRNA_process_TSR2"/>
</dbReference>
<evidence type="ECO:0000256" key="3">
    <source>
        <dbReference type="SAM" id="MobiDB-lite"/>
    </source>
</evidence>
<evidence type="ECO:0008006" key="6">
    <source>
        <dbReference type="Google" id="ProtNLM"/>
    </source>
</evidence>
<feature type="region of interest" description="Disordered" evidence="3">
    <location>
        <begin position="145"/>
        <end position="210"/>
    </location>
</feature>
<dbReference type="SUPFAM" id="SSF48371">
    <property type="entry name" value="ARM repeat"/>
    <property type="match status" value="1"/>
</dbReference>
<keyword evidence="5" id="KW-1185">Reference proteome</keyword>
<evidence type="ECO:0000313" key="5">
    <source>
        <dbReference type="Proteomes" id="UP000829685"/>
    </source>
</evidence>
<evidence type="ECO:0000256" key="1">
    <source>
        <dbReference type="ARBA" id="ARBA00006524"/>
    </source>
</evidence>
<dbReference type="GO" id="GO:0006364">
    <property type="term" value="P:rRNA processing"/>
    <property type="evidence" value="ECO:0007669"/>
    <property type="project" value="UniProtKB-KW"/>
</dbReference>
<reference evidence="4" key="1">
    <citation type="submission" date="2021-03" db="EMBL/GenBank/DDBJ databases">
        <title>Revisited historic fungal species revealed as producer of novel bioactive compounds through whole genome sequencing and comparative genomics.</title>
        <authorList>
            <person name="Vignolle G.A."/>
            <person name="Hochenegger N."/>
            <person name="Mach R.L."/>
            <person name="Mach-Aigner A.R."/>
            <person name="Javad Rahimi M."/>
            <person name="Salim K.A."/>
            <person name="Chan C.M."/>
            <person name="Lim L.B.L."/>
            <person name="Cai F."/>
            <person name="Druzhinina I.S."/>
            <person name="U'Ren J.M."/>
            <person name="Derntl C."/>
        </authorList>
    </citation>
    <scope>NUCLEOTIDE SEQUENCE</scope>
    <source>
        <strain evidence="4">TUCIM 5799</strain>
    </source>
</reference>
<dbReference type="InterPro" id="IPR016024">
    <property type="entry name" value="ARM-type_fold"/>
</dbReference>
<protein>
    <recommendedName>
        <fullName evidence="6">Pre-rRNA-processing protein TSR2</fullName>
    </recommendedName>
</protein>
<dbReference type="Pfam" id="PF10273">
    <property type="entry name" value="WGG"/>
    <property type="match status" value="1"/>
</dbReference>
<feature type="compositionally biased region" description="Acidic residues" evidence="3">
    <location>
        <begin position="157"/>
        <end position="179"/>
    </location>
</feature>
<dbReference type="EMBL" id="JAFIMR010000002">
    <property type="protein sequence ID" value="KAI1880724.1"/>
    <property type="molecule type" value="Genomic_DNA"/>
</dbReference>
<accession>A0A9P9WWS9</accession>
<organism evidence="4 5">
    <name type="scientific">Neoarthrinium moseri</name>
    <dbReference type="NCBI Taxonomy" id="1658444"/>
    <lineage>
        <taxon>Eukaryota</taxon>
        <taxon>Fungi</taxon>
        <taxon>Dikarya</taxon>
        <taxon>Ascomycota</taxon>
        <taxon>Pezizomycotina</taxon>
        <taxon>Sordariomycetes</taxon>
        <taxon>Xylariomycetidae</taxon>
        <taxon>Amphisphaeriales</taxon>
        <taxon>Apiosporaceae</taxon>
        <taxon>Neoarthrinium</taxon>
    </lineage>
</organism>
<keyword evidence="2" id="KW-0698">rRNA processing</keyword>
<comment type="similarity">
    <text evidence="1">Belongs to the TSR2 family.</text>
</comment>
<dbReference type="Proteomes" id="UP000829685">
    <property type="component" value="Unassembled WGS sequence"/>
</dbReference>